<keyword evidence="14 18" id="KW-0067">ATP-binding</keyword>
<keyword evidence="25" id="KW-1185">Reference proteome</keyword>
<evidence type="ECO:0000256" key="20">
    <source>
        <dbReference type="PIRSR" id="PIRSR038147-2"/>
    </source>
</evidence>
<evidence type="ECO:0000256" key="11">
    <source>
        <dbReference type="ARBA" id="ARBA00022741"/>
    </source>
</evidence>
<feature type="binding site" evidence="21">
    <location>
        <position position="329"/>
    </location>
    <ligand>
        <name>Mg(2+)</name>
        <dbReference type="ChEBI" id="CHEBI:18420"/>
    </ligand>
</feature>
<dbReference type="GO" id="GO:0046872">
    <property type="term" value="F:metal ion binding"/>
    <property type="evidence" value="ECO:0007669"/>
    <property type="project" value="UniProtKB-KW"/>
</dbReference>
<feature type="region of interest" description="Disordered" evidence="22">
    <location>
        <begin position="454"/>
        <end position="534"/>
    </location>
</feature>
<dbReference type="InterPro" id="IPR018935">
    <property type="entry name" value="RIO_kinase_CS"/>
</dbReference>
<dbReference type="PROSITE" id="PS01245">
    <property type="entry name" value="RIO1"/>
    <property type="match status" value="1"/>
</dbReference>
<keyword evidence="8 18" id="KW-0723">Serine/threonine-protein kinase</keyword>
<keyword evidence="9 18" id="KW-0808">Transferase</keyword>
<feature type="active site" description="Proton acceptor" evidence="19">
    <location>
        <position position="312"/>
    </location>
</feature>
<feature type="compositionally biased region" description="Basic and acidic residues" evidence="22">
    <location>
        <begin position="493"/>
        <end position="510"/>
    </location>
</feature>
<keyword evidence="6" id="KW-0963">Cytoplasm</keyword>
<evidence type="ECO:0000256" key="6">
    <source>
        <dbReference type="ARBA" id="ARBA00022490"/>
    </source>
</evidence>
<feature type="compositionally biased region" description="Basic and acidic residues" evidence="22">
    <location>
        <begin position="476"/>
        <end position="486"/>
    </location>
</feature>
<feature type="active site" description="4-aspartylphosphate intermediate" evidence="19">
    <location>
        <position position="329"/>
    </location>
</feature>
<dbReference type="GO" id="GO:0016787">
    <property type="term" value="F:hydrolase activity"/>
    <property type="evidence" value="ECO:0007669"/>
    <property type="project" value="UniProtKB-KW"/>
</dbReference>
<evidence type="ECO:0000256" key="18">
    <source>
        <dbReference type="PIRNR" id="PIRNR038147"/>
    </source>
</evidence>
<keyword evidence="13" id="KW-0378">Hydrolase</keyword>
<evidence type="ECO:0000313" key="24">
    <source>
        <dbReference type="EMBL" id="KAK3302726.1"/>
    </source>
</evidence>
<dbReference type="Pfam" id="PF01163">
    <property type="entry name" value="RIO1"/>
    <property type="match status" value="1"/>
</dbReference>
<dbReference type="InterPro" id="IPR017407">
    <property type="entry name" value="Ser/Thr_kinase_Rio1"/>
</dbReference>
<comment type="catalytic activity">
    <reaction evidence="16 18">
        <text>L-threonyl-[protein] + ATP = O-phospho-L-threonyl-[protein] + ADP + H(+)</text>
        <dbReference type="Rhea" id="RHEA:46608"/>
        <dbReference type="Rhea" id="RHEA-COMP:11060"/>
        <dbReference type="Rhea" id="RHEA-COMP:11605"/>
        <dbReference type="ChEBI" id="CHEBI:15378"/>
        <dbReference type="ChEBI" id="CHEBI:30013"/>
        <dbReference type="ChEBI" id="CHEBI:30616"/>
        <dbReference type="ChEBI" id="CHEBI:61977"/>
        <dbReference type="ChEBI" id="CHEBI:456216"/>
        <dbReference type="EC" id="2.7.11.1"/>
    </reaction>
</comment>
<organism evidence="24 25">
    <name type="scientific">Chaetomium strumarium</name>
    <dbReference type="NCBI Taxonomy" id="1170767"/>
    <lineage>
        <taxon>Eukaryota</taxon>
        <taxon>Fungi</taxon>
        <taxon>Dikarya</taxon>
        <taxon>Ascomycota</taxon>
        <taxon>Pezizomycotina</taxon>
        <taxon>Sordariomycetes</taxon>
        <taxon>Sordariomycetidae</taxon>
        <taxon>Sordariales</taxon>
        <taxon>Chaetomiaceae</taxon>
        <taxon>Chaetomium</taxon>
    </lineage>
</organism>
<evidence type="ECO:0000256" key="8">
    <source>
        <dbReference type="ARBA" id="ARBA00022527"/>
    </source>
</evidence>
<feature type="domain" description="RIO kinase" evidence="23">
    <location>
        <begin position="129"/>
        <end position="375"/>
    </location>
</feature>
<dbReference type="PANTHER" id="PTHR45723">
    <property type="entry name" value="SERINE/THREONINE-PROTEIN KINASE RIO1"/>
    <property type="match status" value="1"/>
</dbReference>
<evidence type="ECO:0000256" key="14">
    <source>
        <dbReference type="ARBA" id="ARBA00022840"/>
    </source>
</evidence>
<evidence type="ECO:0000256" key="3">
    <source>
        <dbReference type="ARBA" id="ARBA00009196"/>
    </source>
</evidence>
<feature type="binding site" evidence="20">
    <location>
        <position position="261"/>
    </location>
    <ligand>
        <name>ATP</name>
        <dbReference type="ChEBI" id="CHEBI:30616"/>
    </ligand>
</feature>
<evidence type="ECO:0000259" key="23">
    <source>
        <dbReference type="SMART" id="SM00090"/>
    </source>
</evidence>
<comment type="caution">
    <text evidence="24">The sequence shown here is derived from an EMBL/GenBank/DDBJ whole genome shotgun (WGS) entry which is preliminary data.</text>
</comment>
<dbReference type="InterPro" id="IPR051272">
    <property type="entry name" value="RIO-type_Ser/Thr_kinase"/>
</dbReference>
<dbReference type="InterPro" id="IPR000687">
    <property type="entry name" value="RIO_kinase"/>
</dbReference>
<dbReference type="SUPFAM" id="SSF56112">
    <property type="entry name" value="Protein kinase-like (PK-like)"/>
    <property type="match status" value="1"/>
</dbReference>
<name>A0AAJ0GMJ8_9PEZI</name>
<dbReference type="EC" id="2.7.11.1" evidence="4 18"/>
<feature type="binding site" evidence="21">
    <location>
        <position position="317"/>
    </location>
    <ligand>
        <name>Mg(2+)</name>
        <dbReference type="ChEBI" id="CHEBI:18420"/>
    </ligand>
</feature>
<dbReference type="AlphaFoldDB" id="A0AAJ0GMJ8"/>
<dbReference type="InterPro" id="IPR018934">
    <property type="entry name" value="RIO_dom"/>
</dbReference>
<feature type="compositionally biased region" description="Basic residues" evidence="22">
    <location>
        <begin position="511"/>
        <end position="534"/>
    </location>
</feature>
<feature type="binding site" evidence="20">
    <location>
        <position position="191"/>
    </location>
    <ligand>
        <name>ATP</name>
        <dbReference type="ChEBI" id="CHEBI:30616"/>
    </ligand>
</feature>
<dbReference type="RefSeq" id="XP_062718506.1">
    <property type="nucleotide sequence ID" value="XM_062870018.1"/>
</dbReference>
<dbReference type="GO" id="GO:0004674">
    <property type="term" value="F:protein serine/threonine kinase activity"/>
    <property type="evidence" value="ECO:0007669"/>
    <property type="project" value="UniProtKB-KW"/>
</dbReference>
<evidence type="ECO:0000256" key="17">
    <source>
        <dbReference type="ARBA" id="ARBA00048679"/>
    </source>
</evidence>
<dbReference type="CDD" id="cd05147">
    <property type="entry name" value="RIO1_euk"/>
    <property type="match status" value="1"/>
</dbReference>
<comment type="cofactor">
    <cofactor evidence="1 21">
        <name>Mg(2+)</name>
        <dbReference type="ChEBI" id="CHEBI:18420"/>
    </cofactor>
</comment>
<dbReference type="GeneID" id="87888847"/>
<dbReference type="GO" id="GO:0005737">
    <property type="term" value="C:cytoplasm"/>
    <property type="evidence" value="ECO:0007669"/>
    <property type="project" value="UniProtKB-SubCell"/>
</dbReference>
<proteinExistence type="inferred from homology"/>
<evidence type="ECO:0000256" key="7">
    <source>
        <dbReference type="ARBA" id="ARBA00022517"/>
    </source>
</evidence>
<keyword evidence="10" id="KW-0479">Metal-binding</keyword>
<feature type="region of interest" description="Disordered" evidence="22">
    <location>
        <begin position="33"/>
        <end position="59"/>
    </location>
</feature>
<comment type="similarity">
    <text evidence="3 18">Belongs to the protein kinase superfamily. RIO-type Ser/Thr kinase family.</text>
</comment>
<evidence type="ECO:0000256" key="19">
    <source>
        <dbReference type="PIRSR" id="PIRSR038147-1"/>
    </source>
</evidence>
<protein>
    <recommendedName>
        <fullName evidence="5 18">Serine/threonine-protein kinase RIO1</fullName>
        <ecNumber evidence="4 18">2.7.11.1</ecNumber>
    </recommendedName>
</protein>
<evidence type="ECO:0000256" key="21">
    <source>
        <dbReference type="PIRSR" id="PIRSR038147-3"/>
    </source>
</evidence>
<dbReference type="Proteomes" id="UP001273166">
    <property type="component" value="Unassembled WGS sequence"/>
</dbReference>
<dbReference type="Gene3D" id="1.10.510.10">
    <property type="entry name" value="Transferase(Phosphotransferase) domain 1"/>
    <property type="match status" value="1"/>
</dbReference>
<evidence type="ECO:0000256" key="13">
    <source>
        <dbReference type="ARBA" id="ARBA00022801"/>
    </source>
</evidence>
<evidence type="ECO:0000256" key="12">
    <source>
        <dbReference type="ARBA" id="ARBA00022777"/>
    </source>
</evidence>
<evidence type="ECO:0000256" key="2">
    <source>
        <dbReference type="ARBA" id="ARBA00004496"/>
    </source>
</evidence>
<reference evidence="24" key="2">
    <citation type="submission" date="2023-06" db="EMBL/GenBank/DDBJ databases">
        <authorList>
            <consortium name="Lawrence Berkeley National Laboratory"/>
            <person name="Mondo S.J."/>
            <person name="Hensen N."/>
            <person name="Bonometti L."/>
            <person name="Westerberg I."/>
            <person name="Brannstrom I.O."/>
            <person name="Guillou S."/>
            <person name="Cros-Aarteil S."/>
            <person name="Calhoun S."/>
            <person name="Haridas S."/>
            <person name="Kuo A."/>
            <person name="Pangilinan J."/>
            <person name="Riley R."/>
            <person name="Labutti K."/>
            <person name="Andreopoulos B."/>
            <person name="Lipzen A."/>
            <person name="Chen C."/>
            <person name="Yanf M."/>
            <person name="Daum C."/>
            <person name="Ng V."/>
            <person name="Clum A."/>
            <person name="Steindorff A."/>
            <person name="Ohm R."/>
            <person name="Martin F."/>
            <person name="Silar P."/>
            <person name="Natvig D."/>
            <person name="Lalanne C."/>
            <person name="Gautier V."/>
            <person name="Ament-Velasquez S.L."/>
            <person name="Kruys A."/>
            <person name="Hutchinson M.I."/>
            <person name="Powell A.J."/>
            <person name="Barry K."/>
            <person name="Miller A.N."/>
            <person name="Grigoriev I.V."/>
            <person name="Debuchy R."/>
            <person name="Gladieux P."/>
            <person name="Thoren M.H."/>
            <person name="Johannesson H."/>
        </authorList>
    </citation>
    <scope>NUCLEOTIDE SEQUENCE</scope>
    <source>
        <strain evidence="24">CBS 333.67</strain>
    </source>
</reference>
<evidence type="ECO:0000256" key="10">
    <source>
        <dbReference type="ARBA" id="ARBA00022723"/>
    </source>
</evidence>
<dbReference type="PIRSF" id="PIRSF038147">
    <property type="entry name" value="Ser/Thr_PK_RIO1"/>
    <property type="match status" value="1"/>
</dbReference>
<dbReference type="Gene3D" id="3.30.200.20">
    <property type="entry name" value="Phosphorylase Kinase, domain 1"/>
    <property type="match status" value="1"/>
</dbReference>
<sequence length="534" mass="61208">MLLASELAGRKRLAEKGLVPKKDDNHYNHYRHHTSLKMSDLEPTKQVTPSQADLRGDDNNVDFDDELLDIFDSADELHEDRVAIVPRSDTHKPTANTVARIDDQIAELSRHAAKIRLDNVKPDQHRDKDKADRATAELVLDQRTRMILLHMINRGVINEVHGAISTGKEANVYGAVVFSENSIEPQQRAIKIYKTSILVFKDRERYITGEHRFQAGVDKGNNRKMVKIWAEKEFRNLRRLHAAGIPCPTPLVLKMNVLVMGFLGDKRGYAFPRLHNVRIESDDADSQWRGLYIQLLGIMRRLFQVCNLVHADLSEYNILYNNGKLYIIDVSQSVEDNHPRSLEFLRMDIKNVGDFFRRNGVDTLQDRTVFNFITAREGPTEEPALSQAIERIYETRPAAAETDEALAAIEVDNEVFRNQYIPQTLEELYDIEREASEPAQEKVYKHLLAEVVDKSAQEDSEDEGAASSGSEESDREVDPHAFEKGRPRGKKHEPKEEKAAHKRAVKEEKREKRKDKMPKGLKKRLVANTTRKKK</sequence>
<dbReference type="FunFam" id="3.30.200.20:FF:000148">
    <property type="entry name" value="Serine/threonine-protein kinase RIO1"/>
    <property type="match status" value="1"/>
</dbReference>
<keyword evidence="7" id="KW-0690">Ribosome biogenesis</keyword>
<feature type="binding site" evidence="20">
    <location>
        <position position="263"/>
    </location>
    <ligand>
        <name>ATP</name>
        <dbReference type="ChEBI" id="CHEBI:30616"/>
    </ligand>
</feature>
<evidence type="ECO:0000256" key="1">
    <source>
        <dbReference type="ARBA" id="ARBA00001946"/>
    </source>
</evidence>
<gene>
    <name evidence="24" type="ORF">B0T15DRAFT_543747</name>
</gene>
<evidence type="ECO:0000256" key="9">
    <source>
        <dbReference type="ARBA" id="ARBA00022679"/>
    </source>
</evidence>
<keyword evidence="15" id="KW-0460">Magnesium</keyword>
<reference evidence="24" key="1">
    <citation type="journal article" date="2023" name="Mol. Phylogenet. Evol.">
        <title>Genome-scale phylogeny and comparative genomics of the fungal order Sordariales.</title>
        <authorList>
            <person name="Hensen N."/>
            <person name="Bonometti L."/>
            <person name="Westerberg I."/>
            <person name="Brannstrom I.O."/>
            <person name="Guillou S."/>
            <person name="Cros-Aarteil S."/>
            <person name="Calhoun S."/>
            <person name="Haridas S."/>
            <person name="Kuo A."/>
            <person name="Mondo S."/>
            <person name="Pangilinan J."/>
            <person name="Riley R."/>
            <person name="LaButti K."/>
            <person name="Andreopoulos B."/>
            <person name="Lipzen A."/>
            <person name="Chen C."/>
            <person name="Yan M."/>
            <person name="Daum C."/>
            <person name="Ng V."/>
            <person name="Clum A."/>
            <person name="Steindorff A."/>
            <person name="Ohm R.A."/>
            <person name="Martin F."/>
            <person name="Silar P."/>
            <person name="Natvig D.O."/>
            <person name="Lalanne C."/>
            <person name="Gautier V."/>
            <person name="Ament-Velasquez S.L."/>
            <person name="Kruys A."/>
            <person name="Hutchinson M.I."/>
            <person name="Powell A.J."/>
            <person name="Barry K."/>
            <person name="Miller A.N."/>
            <person name="Grigoriev I.V."/>
            <person name="Debuchy R."/>
            <person name="Gladieux P."/>
            <person name="Hiltunen Thoren M."/>
            <person name="Johannesson H."/>
        </authorList>
    </citation>
    <scope>NUCLEOTIDE SEQUENCE</scope>
    <source>
        <strain evidence="24">CBS 333.67</strain>
    </source>
</reference>
<keyword evidence="11 18" id="KW-0547">Nucleotide-binding</keyword>
<evidence type="ECO:0000256" key="15">
    <source>
        <dbReference type="ARBA" id="ARBA00022842"/>
    </source>
</evidence>
<evidence type="ECO:0000256" key="5">
    <source>
        <dbReference type="ARBA" id="ARBA00016038"/>
    </source>
</evidence>
<comment type="catalytic activity">
    <reaction evidence="17 18">
        <text>L-seryl-[protein] + ATP = O-phospho-L-seryl-[protein] + ADP + H(+)</text>
        <dbReference type="Rhea" id="RHEA:17989"/>
        <dbReference type="Rhea" id="RHEA-COMP:9863"/>
        <dbReference type="Rhea" id="RHEA-COMP:11604"/>
        <dbReference type="ChEBI" id="CHEBI:15378"/>
        <dbReference type="ChEBI" id="CHEBI:29999"/>
        <dbReference type="ChEBI" id="CHEBI:30616"/>
        <dbReference type="ChEBI" id="CHEBI:83421"/>
        <dbReference type="ChEBI" id="CHEBI:456216"/>
        <dbReference type="EC" id="2.7.11.1"/>
    </reaction>
</comment>
<comment type="subcellular location">
    <subcellularLocation>
        <location evidence="2">Cytoplasm</location>
    </subcellularLocation>
</comment>
<dbReference type="GO" id="GO:0005524">
    <property type="term" value="F:ATP binding"/>
    <property type="evidence" value="ECO:0007669"/>
    <property type="project" value="UniProtKB-KW"/>
</dbReference>
<dbReference type="SMART" id="SM00090">
    <property type="entry name" value="RIO"/>
    <property type="match status" value="1"/>
</dbReference>
<evidence type="ECO:0000256" key="16">
    <source>
        <dbReference type="ARBA" id="ARBA00047899"/>
    </source>
</evidence>
<evidence type="ECO:0000256" key="4">
    <source>
        <dbReference type="ARBA" id="ARBA00012513"/>
    </source>
</evidence>
<dbReference type="EMBL" id="JAUDZG010000007">
    <property type="protein sequence ID" value="KAK3302726.1"/>
    <property type="molecule type" value="Genomic_DNA"/>
</dbReference>
<evidence type="ECO:0000256" key="22">
    <source>
        <dbReference type="SAM" id="MobiDB-lite"/>
    </source>
</evidence>
<accession>A0AAJ0GMJ8</accession>
<evidence type="ECO:0000313" key="25">
    <source>
        <dbReference type="Proteomes" id="UP001273166"/>
    </source>
</evidence>
<keyword evidence="12 18" id="KW-0418">Kinase</keyword>
<dbReference type="InterPro" id="IPR011009">
    <property type="entry name" value="Kinase-like_dom_sf"/>
</dbReference>
<dbReference type="GO" id="GO:0042254">
    <property type="term" value="P:ribosome biogenesis"/>
    <property type="evidence" value="ECO:0007669"/>
    <property type="project" value="UniProtKB-KW"/>
</dbReference>